<name>A0ABT0E587_9GAMM</name>
<dbReference type="InterPro" id="IPR002821">
    <property type="entry name" value="Hydantoinase_A"/>
</dbReference>
<dbReference type="PANTHER" id="PTHR11365">
    <property type="entry name" value="5-OXOPROLINASE RELATED"/>
    <property type="match status" value="1"/>
</dbReference>
<evidence type="ECO:0000259" key="2">
    <source>
        <dbReference type="Pfam" id="PF05378"/>
    </source>
</evidence>
<comment type="caution">
    <text evidence="3">The sequence shown here is derived from an EMBL/GenBank/DDBJ whole genome shotgun (WGS) entry which is preliminary data.</text>
</comment>
<gene>
    <name evidence="3" type="ORF">MU846_04655</name>
</gene>
<evidence type="ECO:0000313" key="4">
    <source>
        <dbReference type="Proteomes" id="UP001165524"/>
    </source>
</evidence>
<dbReference type="InterPro" id="IPR045079">
    <property type="entry name" value="Oxoprolinase-like"/>
</dbReference>
<accession>A0ABT0E587</accession>
<dbReference type="Pfam" id="PF05378">
    <property type="entry name" value="Hydant_A_N"/>
    <property type="match status" value="1"/>
</dbReference>
<sequence>MAAPHFWLGVDTGGTFTDFVLLGDGVERIHKVLSTPEAPERAIFQGIRELGLEQAQQEGRLRIVHGTTVATNAALEGKGARTLFITNEGLEDVLLIGRQTRAELYNLAPQAPPRPLQAAHIVGIRSRMGAHGEEVLPLDDAAIDALVARVRAAQPEAIAISLLFSYLNPAHEQRLQAALAECAAFVCHSAEVLPIAGEYERGLATWLNAWLGPRVADYLTRLSDGVAPSRVSIMQSSGGTVALGAAASRAVNLLLSGPAGGLNAARAIGETLGEPRLMTFDMGGTSTDVALLDHGFRLTLEGRIGHWPVAVPMVDMHTIGAGGGSLATVDNAGMLHVGPASAGADPGPACYGRGGTGVTVTDANLVLGHLPPDLSLGGSMSVDLPAAKRALARLAEALGTTTEQAARGVIDLANEHMAQALRVISIQKGFDPADFVLLCFGGAGGLHVCALADMLGARSALVPAHSGVLSAQGLIRAPRQRELIRTLPAGNDSASLNALAEALLAQGRAAMLAEEGLTANELEATTHLDMCYEGQSFPLSVPWHGDLAAAEAAFHTLHEQRYGHRLNAPVTPVNLRARLAATQALPPGGELPLVPPGPPRYSDVAGIGAVPVLERDSLTPGEALPGPVIIAEAVATTWVAPGWQVSRLPSGHLQLLRTR</sequence>
<keyword evidence="4" id="KW-1185">Reference proteome</keyword>
<dbReference type="InterPro" id="IPR043129">
    <property type="entry name" value="ATPase_NBD"/>
</dbReference>
<dbReference type="PANTHER" id="PTHR11365:SF23">
    <property type="entry name" value="HYPOTHETICAL 5-OXOPROLINASE (EUROFUNG)-RELATED"/>
    <property type="match status" value="1"/>
</dbReference>
<organism evidence="3 4">
    <name type="scientific">Alcanivorax quisquiliarum</name>
    <dbReference type="NCBI Taxonomy" id="2933565"/>
    <lineage>
        <taxon>Bacteria</taxon>
        <taxon>Pseudomonadati</taxon>
        <taxon>Pseudomonadota</taxon>
        <taxon>Gammaproteobacteria</taxon>
        <taxon>Oceanospirillales</taxon>
        <taxon>Alcanivoracaceae</taxon>
        <taxon>Alcanivorax</taxon>
    </lineage>
</organism>
<dbReference type="Pfam" id="PF01968">
    <property type="entry name" value="Hydantoinase_A"/>
    <property type="match status" value="1"/>
</dbReference>
<dbReference type="SUPFAM" id="SSF53067">
    <property type="entry name" value="Actin-like ATPase domain"/>
    <property type="match status" value="1"/>
</dbReference>
<evidence type="ECO:0000313" key="3">
    <source>
        <dbReference type="EMBL" id="MCK0536993.1"/>
    </source>
</evidence>
<feature type="domain" description="Hydantoinase/oxoprolinase N-terminal" evidence="2">
    <location>
        <begin position="8"/>
        <end position="181"/>
    </location>
</feature>
<feature type="domain" description="Hydantoinase A/oxoprolinase" evidence="1">
    <location>
        <begin position="201"/>
        <end position="477"/>
    </location>
</feature>
<dbReference type="EMBL" id="JALKII010000002">
    <property type="protein sequence ID" value="MCK0536993.1"/>
    <property type="molecule type" value="Genomic_DNA"/>
</dbReference>
<dbReference type="InterPro" id="IPR008040">
    <property type="entry name" value="Hydant_A_N"/>
</dbReference>
<proteinExistence type="predicted"/>
<reference evidence="3" key="1">
    <citation type="submission" date="2022-04" db="EMBL/GenBank/DDBJ databases">
        <title>Alcanivorax sp. CY1518 draft genome sequence.</title>
        <authorList>
            <person name="Zhao G."/>
            <person name="An M."/>
        </authorList>
    </citation>
    <scope>NUCLEOTIDE SEQUENCE</scope>
    <source>
        <strain evidence="3">CY1518</strain>
    </source>
</reference>
<dbReference type="RefSeq" id="WP_246948988.1">
    <property type="nucleotide sequence ID" value="NZ_JALKII010000002.1"/>
</dbReference>
<dbReference type="Proteomes" id="UP001165524">
    <property type="component" value="Unassembled WGS sequence"/>
</dbReference>
<protein>
    <submittedName>
        <fullName evidence="3">Hydantoinase/oxoprolinase family protein</fullName>
    </submittedName>
</protein>
<evidence type="ECO:0000259" key="1">
    <source>
        <dbReference type="Pfam" id="PF01968"/>
    </source>
</evidence>